<dbReference type="EMBL" id="BAABDD010000012">
    <property type="protein sequence ID" value="GAA3747455.1"/>
    <property type="molecule type" value="Genomic_DNA"/>
</dbReference>
<evidence type="ECO:0008006" key="3">
    <source>
        <dbReference type="Google" id="ProtNLM"/>
    </source>
</evidence>
<proteinExistence type="predicted"/>
<dbReference type="Proteomes" id="UP001500908">
    <property type="component" value="Unassembled WGS sequence"/>
</dbReference>
<evidence type="ECO:0000313" key="2">
    <source>
        <dbReference type="Proteomes" id="UP001500908"/>
    </source>
</evidence>
<accession>A0ABP7FVE9</accession>
<protein>
    <recommendedName>
        <fullName evidence="3">DUF695 domain-containing protein</fullName>
    </recommendedName>
</protein>
<gene>
    <name evidence="1" type="ORF">GCM10022402_28530</name>
</gene>
<keyword evidence="2" id="KW-1185">Reference proteome</keyword>
<organism evidence="1 2">
    <name type="scientific">Salinactinospora qingdaonensis</name>
    <dbReference type="NCBI Taxonomy" id="702744"/>
    <lineage>
        <taxon>Bacteria</taxon>
        <taxon>Bacillati</taxon>
        <taxon>Actinomycetota</taxon>
        <taxon>Actinomycetes</taxon>
        <taxon>Streptosporangiales</taxon>
        <taxon>Nocardiopsidaceae</taxon>
        <taxon>Salinactinospora</taxon>
    </lineage>
</organism>
<sequence length="162" mass="18521">MGSGVSQVLENLRWDGITPRVSMFVVTESARAPKLEFDIKGTKPKKTKVFHLEDEDETLQGVNIFEYDLTFDTLPTDPLQYLKSCLRQACIKGGNLAWLGFEGSFHYDHLLTDEIAEEIYGICGENEEPIVILDEEELHKASWKETLQIYRSKHNLSQRGKT</sequence>
<comment type="caution">
    <text evidence="1">The sequence shown here is derived from an EMBL/GenBank/DDBJ whole genome shotgun (WGS) entry which is preliminary data.</text>
</comment>
<reference evidence="2" key="1">
    <citation type="journal article" date="2019" name="Int. J. Syst. Evol. Microbiol.">
        <title>The Global Catalogue of Microorganisms (GCM) 10K type strain sequencing project: providing services to taxonomists for standard genome sequencing and annotation.</title>
        <authorList>
            <consortium name="The Broad Institute Genomics Platform"/>
            <consortium name="The Broad Institute Genome Sequencing Center for Infectious Disease"/>
            <person name="Wu L."/>
            <person name="Ma J."/>
        </authorList>
    </citation>
    <scope>NUCLEOTIDE SEQUENCE [LARGE SCALE GENOMIC DNA]</scope>
    <source>
        <strain evidence="2">JCM 17137</strain>
    </source>
</reference>
<name>A0ABP7FVE9_9ACTN</name>
<evidence type="ECO:0000313" key="1">
    <source>
        <dbReference type="EMBL" id="GAA3747455.1"/>
    </source>
</evidence>